<sequence>MMDVLSKIADAVEEAVKKIPDSKCKGECIGIGADGTSTSQIDKIAENVVLDYLERHNIPLNVLSEEIGYVDNGGEETLILDPVDGTSNAVAGIPLYTISMAIGTRSLSDVHTAYIRNIATGDVITAEKGKGAYKNGSKICVRKADMADLFMMIYMGNSATPESFGLAKRVSSSRSLGCASLEMVLVAEGVADGFMMHVEKYTRGIRVVDIAASTLILREAGGEVYDLDGNALDMGLDIGCHSSFIAFGEKKVYDFIIMEKEMFEPRYGICVNTKVPEAKEYTKRVLKALEGCDYVLDESIAGELGMEGLPIEEMKVDIMITIGGDGTILRTFMKNKAPLFGINAGGVGFLTEVDVKDLEEGIKRLRNGDYVVEERFKLSSWYEGEYLAEAVNEAVVHTDSIAKIRHFKIYVNDKFMMELRADGIMISTPTGSTCYAMSLGAPLIDPRVNAVVVVPMAAYKFASRPFVIPANAKITVETVMDSGCLLVVDGQEEYEIRGKTRIDFIRSPETVKFIRFNTDFYSRVRNKLVNAI</sequence>
<dbReference type="GO" id="GO:0003951">
    <property type="term" value="F:NAD+ kinase activity"/>
    <property type="evidence" value="ECO:0007669"/>
    <property type="project" value="UniProtKB-UniRule"/>
</dbReference>
<accession>A0A0A7LEU1</accession>
<feature type="binding site" evidence="8">
    <location>
        <position position="422"/>
    </location>
    <ligand>
        <name>NAD(+)</name>
        <dbReference type="ChEBI" id="CHEBI:57540"/>
    </ligand>
</feature>
<feature type="binding site" evidence="9">
    <location>
        <position position="84"/>
    </location>
    <ligand>
        <name>Mg(2+)</name>
        <dbReference type="ChEBI" id="CHEBI:18420"/>
        <label>1</label>
        <note>catalytic</note>
    </ligand>
</feature>
<evidence type="ECO:0000256" key="9">
    <source>
        <dbReference type="PIRSR" id="PIRSR600760-2"/>
    </source>
</evidence>
<gene>
    <name evidence="8" type="primary">nadK</name>
    <name evidence="10" type="ORF">Mpt1_c01280</name>
</gene>
<evidence type="ECO:0000256" key="2">
    <source>
        <dbReference type="ARBA" id="ARBA00022679"/>
    </source>
</evidence>
<keyword evidence="2 8" id="KW-0808">Transferase</keyword>
<comment type="similarity">
    <text evidence="8">Belongs to the NAD kinase family.</text>
</comment>
<organism evidence="10 11">
    <name type="scientific">Candidatus Methanoplasma termitum</name>
    <dbReference type="NCBI Taxonomy" id="1577791"/>
    <lineage>
        <taxon>Archaea</taxon>
        <taxon>Methanobacteriati</taxon>
        <taxon>Thermoplasmatota</taxon>
        <taxon>Thermoplasmata</taxon>
        <taxon>Methanomassiliicoccales</taxon>
        <taxon>Methanomassiliicoccaceae</taxon>
        <taxon>Candidatus Methanoplasma</taxon>
    </lineage>
</organism>
<feature type="binding site" evidence="8">
    <location>
        <position position="491"/>
    </location>
    <ligand>
        <name>NAD(+)</name>
        <dbReference type="ChEBI" id="CHEBI:57540"/>
    </ligand>
</feature>
<dbReference type="GO" id="GO:0019674">
    <property type="term" value="P:NAD+ metabolic process"/>
    <property type="evidence" value="ECO:0007669"/>
    <property type="project" value="InterPro"/>
</dbReference>
<dbReference type="InterPro" id="IPR017438">
    <property type="entry name" value="ATP-NAD_kinase_N"/>
</dbReference>
<dbReference type="PROSITE" id="PS00630">
    <property type="entry name" value="IMP_2"/>
    <property type="match status" value="1"/>
</dbReference>
<evidence type="ECO:0000256" key="4">
    <source>
        <dbReference type="ARBA" id="ARBA00022777"/>
    </source>
</evidence>
<dbReference type="RefSeq" id="WP_202965149.1">
    <property type="nucleotide sequence ID" value="NZ_CP010070.1"/>
</dbReference>
<comment type="subcellular location">
    <subcellularLocation>
        <location evidence="8">Cytoplasm</location>
    </subcellularLocation>
</comment>
<keyword evidence="7 8" id="KW-0520">NAD</keyword>
<dbReference type="Pfam" id="PF00459">
    <property type="entry name" value="Inositol_P"/>
    <property type="match status" value="1"/>
</dbReference>
<feature type="binding site" evidence="8">
    <location>
        <begin position="392"/>
        <end position="393"/>
    </location>
    <ligand>
        <name>NAD(+)</name>
        <dbReference type="ChEBI" id="CHEBI:57540"/>
    </ligand>
</feature>
<dbReference type="GO" id="GO:0006741">
    <property type="term" value="P:NADP+ biosynthetic process"/>
    <property type="evidence" value="ECO:0007669"/>
    <property type="project" value="UniProtKB-UniRule"/>
</dbReference>
<dbReference type="EC" id="2.7.1.23" evidence="8"/>
<evidence type="ECO:0000256" key="5">
    <source>
        <dbReference type="ARBA" id="ARBA00022840"/>
    </source>
</evidence>
<dbReference type="Proteomes" id="UP000030787">
    <property type="component" value="Chromosome"/>
</dbReference>
<evidence type="ECO:0000256" key="7">
    <source>
        <dbReference type="ARBA" id="ARBA00023027"/>
    </source>
</evidence>
<feature type="binding site" evidence="9">
    <location>
        <position position="81"/>
    </location>
    <ligand>
        <name>Mg(2+)</name>
        <dbReference type="ChEBI" id="CHEBI:18420"/>
        <label>1</label>
        <note>catalytic</note>
    </ligand>
</feature>
<evidence type="ECO:0000256" key="1">
    <source>
        <dbReference type="ARBA" id="ARBA00022490"/>
    </source>
</evidence>
<dbReference type="PANTHER" id="PTHR20275">
    <property type="entry name" value="NAD KINASE"/>
    <property type="match status" value="1"/>
</dbReference>
<dbReference type="InterPro" id="IPR016064">
    <property type="entry name" value="NAD/diacylglycerol_kinase_sf"/>
</dbReference>
<comment type="cofactor">
    <cofactor evidence="8">
        <name>a divalent metal cation</name>
        <dbReference type="ChEBI" id="CHEBI:60240"/>
    </cofactor>
</comment>
<evidence type="ECO:0000256" key="8">
    <source>
        <dbReference type="HAMAP-Rule" id="MF_00361"/>
    </source>
</evidence>
<evidence type="ECO:0000256" key="6">
    <source>
        <dbReference type="ARBA" id="ARBA00022857"/>
    </source>
</evidence>
<feature type="binding site" evidence="9">
    <location>
        <position position="209"/>
    </location>
    <ligand>
        <name>Mg(2+)</name>
        <dbReference type="ChEBI" id="CHEBI:18420"/>
        <label>1</label>
        <note>catalytic</note>
    </ligand>
</feature>
<dbReference type="PANTHER" id="PTHR20275:SF43">
    <property type="entry name" value="BIFUNCTIONAL NADP PHOSPHATASE_NAD KINASE"/>
    <property type="match status" value="1"/>
</dbReference>
<dbReference type="Gene3D" id="3.40.190.80">
    <property type="match status" value="1"/>
</dbReference>
<feature type="binding site" evidence="8">
    <location>
        <position position="403"/>
    </location>
    <ligand>
        <name>NAD(+)</name>
        <dbReference type="ChEBI" id="CHEBI:57540"/>
    </ligand>
</feature>
<dbReference type="FunFam" id="3.30.540.10:FF:000027">
    <property type="entry name" value="Fructose-1,6-bisphosphatase/inositol-1-monophosphatase"/>
    <property type="match status" value="1"/>
</dbReference>
<name>A0A0A7LEU1_9ARCH</name>
<comment type="function">
    <text evidence="8">Involved in the regulation of the intracellular balance of NAD and NADP, and is a key enzyme in the biosynthesis of NADP. Catalyzes specifically the phosphorylation on 2'-hydroxyl of the adenosine moiety of NAD to yield NADP.</text>
</comment>
<dbReference type="GO" id="GO:0005737">
    <property type="term" value="C:cytoplasm"/>
    <property type="evidence" value="ECO:0007669"/>
    <property type="project" value="UniProtKB-SubCell"/>
</dbReference>
<dbReference type="Pfam" id="PF20143">
    <property type="entry name" value="NAD_kinase_C"/>
    <property type="match status" value="1"/>
</dbReference>
<feature type="binding site" evidence="8">
    <location>
        <begin position="325"/>
        <end position="326"/>
    </location>
    <ligand>
        <name>NAD(+)</name>
        <dbReference type="ChEBI" id="CHEBI:57540"/>
    </ligand>
</feature>
<protein>
    <recommendedName>
        <fullName evidence="8">NAD kinase</fullName>
        <ecNumber evidence="8">2.7.1.23</ecNumber>
    </recommendedName>
    <alternativeName>
        <fullName evidence="8">ATP-dependent NAD kinase</fullName>
    </alternativeName>
</protein>
<keyword evidence="11" id="KW-1185">Reference proteome</keyword>
<evidence type="ECO:0000313" key="10">
    <source>
        <dbReference type="EMBL" id="AIZ56031.1"/>
    </source>
</evidence>
<keyword evidence="6 8" id="KW-0521">NADP</keyword>
<feature type="binding site" evidence="8">
    <location>
        <begin position="433"/>
        <end position="438"/>
    </location>
    <ligand>
        <name>NAD(+)</name>
        <dbReference type="ChEBI" id="CHEBI:57540"/>
    </ligand>
</feature>
<dbReference type="InterPro" id="IPR017437">
    <property type="entry name" value="ATP-NAD_kinase_PpnK-typ_C"/>
</dbReference>
<dbReference type="STRING" id="1577791.Mpt1_c01280"/>
<keyword evidence="9" id="KW-0460">Magnesium</keyword>
<dbReference type="AlphaFoldDB" id="A0A0A7LEU1"/>
<feature type="binding site" evidence="9">
    <location>
        <position position="65"/>
    </location>
    <ligand>
        <name>Mg(2+)</name>
        <dbReference type="ChEBI" id="CHEBI:18420"/>
        <label>1</label>
        <note>catalytic</note>
    </ligand>
</feature>
<dbReference type="OrthoDB" id="77798at2157"/>
<keyword evidence="5 8" id="KW-0067">ATP-binding</keyword>
<evidence type="ECO:0000256" key="3">
    <source>
        <dbReference type="ARBA" id="ARBA00022741"/>
    </source>
</evidence>
<dbReference type="SUPFAM" id="SSF111331">
    <property type="entry name" value="NAD kinase/diacylglycerol kinase-like"/>
    <property type="match status" value="1"/>
</dbReference>
<dbReference type="Gene3D" id="3.30.540.10">
    <property type="entry name" value="Fructose-1,6-Bisphosphatase, subunit A, domain 1"/>
    <property type="match status" value="1"/>
</dbReference>
<dbReference type="HAMAP" id="MF_00361">
    <property type="entry name" value="NAD_kinase"/>
    <property type="match status" value="1"/>
</dbReference>
<feature type="binding site" evidence="8">
    <location>
        <position position="420"/>
    </location>
    <ligand>
        <name>NAD(+)</name>
        <dbReference type="ChEBI" id="CHEBI:57540"/>
    </ligand>
</feature>
<dbReference type="Gene3D" id="2.60.200.30">
    <property type="entry name" value="Probable inorganic polyphosphate/atp-NAD kinase, domain 2"/>
    <property type="match status" value="1"/>
</dbReference>
<dbReference type="InterPro" id="IPR020550">
    <property type="entry name" value="Inositol_monophosphatase_CS"/>
</dbReference>
<comment type="cofactor">
    <cofactor evidence="9">
        <name>Mg(2+)</name>
        <dbReference type="ChEBI" id="CHEBI:18420"/>
    </cofactor>
</comment>
<feature type="active site" description="Proton acceptor" evidence="8">
    <location>
        <position position="325"/>
    </location>
</feature>
<dbReference type="InterPro" id="IPR002504">
    <property type="entry name" value="NADK"/>
</dbReference>
<comment type="catalytic activity">
    <reaction evidence="8">
        <text>NAD(+) + ATP = ADP + NADP(+) + H(+)</text>
        <dbReference type="Rhea" id="RHEA:18629"/>
        <dbReference type="ChEBI" id="CHEBI:15378"/>
        <dbReference type="ChEBI" id="CHEBI:30616"/>
        <dbReference type="ChEBI" id="CHEBI:57540"/>
        <dbReference type="ChEBI" id="CHEBI:58349"/>
        <dbReference type="ChEBI" id="CHEBI:456216"/>
        <dbReference type="EC" id="2.7.1.23"/>
    </reaction>
</comment>
<feature type="binding site" evidence="8">
    <location>
        <position position="457"/>
    </location>
    <ligand>
        <name>NAD(+)</name>
        <dbReference type="ChEBI" id="CHEBI:57540"/>
    </ligand>
</feature>
<feature type="binding site" evidence="8">
    <location>
        <position position="330"/>
    </location>
    <ligand>
        <name>NAD(+)</name>
        <dbReference type="ChEBI" id="CHEBI:57540"/>
    </ligand>
</feature>
<keyword evidence="1 8" id="KW-0963">Cytoplasm</keyword>
<dbReference type="SUPFAM" id="SSF56655">
    <property type="entry name" value="Carbohydrate phosphatase"/>
    <property type="match status" value="1"/>
</dbReference>
<keyword evidence="4 8" id="KW-0418">Kinase</keyword>
<dbReference type="KEGG" id="mear:Mpt1_c01280"/>
<dbReference type="Pfam" id="PF01513">
    <property type="entry name" value="NAD_kinase"/>
    <property type="match status" value="1"/>
</dbReference>
<dbReference type="GeneID" id="24817802"/>
<keyword evidence="3 8" id="KW-0547">Nucleotide-binding</keyword>
<comment type="caution">
    <text evidence="8">Lacks conserved residue(s) required for the propagation of feature annotation.</text>
</comment>
<keyword evidence="9" id="KW-0479">Metal-binding</keyword>
<dbReference type="InterPro" id="IPR000760">
    <property type="entry name" value="Inositol_monophosphatase-like"/>
</dbReference>
<dbReference type="Gene3D" id="3.40.50.10330">
    <property type="entry name" value="Probable inorganic polyphosphate/atp-NAD kinase, domain 1"/>
    <property type="match status" value="1"/>
</dbReference>
<dbReference type="GO" id="GO:0046854">
    <property type="term" value="P:phosphatidylinositol phosphate biosynthetic process"/>
    <property type="evidence" value="ECO:0007669"/>
    <property type="project" value="InterPro"/>
</dbReference>
<reference evidence="10 11" key="1">
    <citation type="journal article" date="2014" name="Appl. Environ. Microbiol.">
        <title>Comparative Genome Analysis of 'Candidatus Methanoplasma termitum' Indicates a New Mode of Energy Metabolism in the Seventh Order of Methanogens.</title>
        <authorList>
            <person name="Lang K."/>
            <person name="Schuldes J."/>
            <person name="Klingl A."/>
            <person name="Poehlein A."/>
            <person name="Daniel R."/>
            <person name="Brune A."/>
        </authorList>
    </citation>
    <scope>NUCLEOTIDE SEQUENCE [LARGE SCALE GENOMIC DNA]</scope>
    <source>
        <strain evidence="11">Mpt1</strain>
    </source>
</reference>
<dbReference type="HOGENOM" id="CLU_445249_0_0_2"/>
<dbReference type="PRINTS" id="PR00377">
    <property type="entry name" value="IMPHPHTASES"/>
</dbReference>
<proteinExistence type="inferred from homology"/>
<dbReference type="GO" id="GO:0005524">
    <property type="term" value="F:ATP binding"/>
    <property type="evidence" value="ECO:0007669"/>
    <property type="project" value="UniProtKB-KW"/>
</dbReference>
<dbReference type="GO" id="GO:0046872">
    <property type="term" value="F:metal ion binding"/>
    <property type="evidence" value="ECO:0007669"/>
    <property type="project" value="UniProtKB-UniRule"/>
</dbReference>
<evidence type="ECO:0000313" key="11">
    <source>
        <dbReference type="Proteomes" id="UP000030787"/>
    </source>
</evidence>
<dbReference type="EMBL" id="CP010070">
    <property type="protein sequence ID" value="AIZ56031.1"/>
    <property type="molecule type" value="Genomic_DNA"/>
</dbReference>